<organism evidence="3">
    <name type="scientific">Baileyella intestinalis</name>
    <dbReference type="NCBI Taxonomy" id="2606709"/>
    <lineage>
        <taxon>Bacteria</taxon>
        <taxon>Bacillati</taxon>
        <taxon>Bacillota</taxon>
        <taxon>Clostridia</taxon>
        <taxon>Peptostreptococcales</taxon>
        <taxon>Anaerovoracaceae</taxon>
        <taxon>Baileyella</taxon>
    </lineage>
</organism>
<dbReference type="RefSeq" id="WP_154572965.1">
    <property type="nucleotide sequence ID" value="NZ_VUNB01000006.1"/>
</dbReference>
<dbReference type="GO" id="GO:0006783">
    <property type="term" value="P:heme biosynthetic process"/>
    <property type="evidence" value="ECO:0007669"/>
    <property type="project" value="TreeGrafter"/>
</dbReference>
<sequence>MKSIVIYNSKRGSTEQYARWIAEDIKAEQCIALEHADFHALDQFDVVVFGGWIRGSGIVGLDKLKKSVPEIFSRLVIFGVGISRLTPENYMQIVDINLNTKDDRWNNVPLHVLPGRYDPSQVAGLDKFLMAVSKRVMISGRVSDKDQGAMEMKAAIEKGVDRMDRKAVEPVVKSVYKICGMSPVTDASDDSDVDEKDRNSGGEGSGQDGGGDPADTDAIMREMLSRHDQE</sequence>
<feature type="domain" description="Flavodoxin" evidence="2">
    <location>
        <begin position="4"/>
        <end position="135"/>
    </location>
</feature>
<dbReference type="GO" id="GO:0070819">
    <property type="term" value="F:menaquinone-dependent protoporphyrinogen oxidase activity"/>
    <property type="evidence" value="ECO:0007669"/>
    <property type="project" value="TreeGrafter"/>
</dbReference>
<dbReference type="PROSITE" id="PS00201">
    <property type="entry name" value="FLAVODOXIN"/>
    <property type="match status" value="1"/>
</dbReference>
<dbReference type="EMBL" id="VUNB01000006">
    <property type="protein sequence ID" value="MST69495.1"/>
    <property type="molecule type" value="Genomic_DNA"/>
</dbReference>
<accession>A0A6A8M824</accession>
<feature type="compositionally biased region" description="Gly residues" evidence="1">
    <location>
        <begin position="201"/>
        <end position="212"/>
    </location>
</feature>
<feature type="region of interest" description="Disordered" evidence="1">
    <location>
        <begin position="183"/>
        <end position="230"/>
    </location>
</feature>
<dbReference type="PANTHER" id="PTHR38030">
    <property type="entry name" value="PROTOPORPHYRINOGEN IX DEHYDROGENASE [MENAQUINONE]"/>
    <property type="match status" value="1"/>
</dbReference>
<dbReference type="Pfam" id="PF12724">
    <property type="entry name" value="Flavodoxin_5"/>
    <property type="match status" value="1"/>
</dbReference>
<dbReference type="SUPFAM" id="SSF52218">
    <property type="entry name" value="Flavoproteins"/>
    <property type="match status" value="1"/>
</dbReference>
<evidence type="ECO:0000256" key="1">
    <source>
        <dbReference type="SAM" id="MobiDB-lite"/>
    </source>
</evidence>
<dbReference type="GO" id="GO:0009055">
    <property type="term" value="F:electron transfer activity"/>
    <property type="evidence" value="ECO:0007669"/>
    <property type="project" value="InterPro"/>
</dbReference>
<comment type="caution">
    <text evidence="3">The sequence shown here is derived from an EMBL/GenBank/DDBJ whole genome shotgun (WGS) entry which is preliminary data.</text>
</comment>
<feature type="compositionally biased region" description="Basic and acidic residues" evidence="1">
    <location>
        <begin position="218"/>
        <end position="230"/>
    </location>
</feature>
<protein>
    <recommendedName>
        <fullName evidence="2">Flavodoxin domain-containing protein</fullName>
    </recommendedName>
</protein>
<evidence type="ECO:0000313" key="3">
    <source>
        <dbReference type="EMBL" id="MST69495.1"/>
    </source>
</evidence>
<dbReference type="InterPro" id="IPR029039">
    <property type="entry name" value="Flavoprotein-like_sf"/>
</dbReference>
<dbReference type="AlphaFoldDB" id="A0A6A8M824"/>
<dbReference type="InterPro" id="IPR001226">
    <property type="entry name" value="Flavodoxin_CS"/>
</dbReference>
<dbReference type="InterPro" id="IPR026816">
    <property type="entry name" value="Flavodoxin_dom"/>
</dbReference>
<dbReference type="Gene3D" id="3.40.50.360">
    <property type="match status" value="1"/>
</dbReference>
<gene>
    <name evidence="3" type="ORF">FYJ66_07855</name>
</gene>
<dbReference type="PANTHER" id="PTHR38030:SF2">
    <property type="entry name" value="PROTOPORPHYRINOGEN IX DEHYDROGENASE [QUINONE]"/>
    <property type="match status" value="1"/>
</dbReference>
<reference evidence="3" key="1">
    <citation type="submission" date="2019-09" db="EMBL/GenBank/DDBJ databases">
        <title>In-depth cultivation of the pig gut microbiome towards novel bacterial diversity and tailored functional studies.</title>
        <authorList>
            <person name="Wylensek D."/>
            <person name="Hitch T.C.A."/>
            <person name="Clavel T."/>
        </authorList>
    </citation>
    <scope>NUCLEOTIDE SEQUENCE</scope>
    <source>
        <strain evidence="3">RF-744-FAT-WT-3</strain>
    </source>
</reference>
<evidence type="ECO:0000259" key="2">
    <source>
        <dbReference type="Pfam" id="PF12724"/>
    </source>
</evidence>
<dbReference type="GO" id="GO:0010181">
    <property type="term" value="F:FMN binding"/>
    <property type="evidence" value="ECO:0007669"/>
    <property type="project" value="InterPro"/>
</dbReference>
<name>A0A6A8M824_9FIRM</name>
<dbReference type="InterPro" id="IPR052200">
    <property type="entry name" value="Protoporphyrinogen_IX_DH"/>
</dbReference>
<proteinExistence type="predicted"/>